<reference evidence="8 9" key="1">
    <citation type="submission" date="2021-06" db="EMBL/GenBank/DDBJ databases">
        <title>Faecalicatena sp. nov. isolated from porcine feces.</title>
        <authorList>
            <person name="Oh B.S."/>
            <person name="Lee J.H."/>
        </authorList>
    </citation>
    <scope>NUCLEOTIDE SEQUENCE [LARGE SCALE GENOMIC DNA]</scope>
    <source>
        <strain evidence="8 9">AGMB00832</strain>
    </source>
</reference>
<name>A0ABS6D6L6_9FIRM</name>
<dbReference type="PANTHER" id="PTHR30572:SF9">
    <property type="entry name" value="ABC TRANSPORTER PERMEASE PROTEIN"/>
    <property type="match status" value="1"/>
</dbReference>
<dbReference type="RefSeq" id="WP_216243521.1">
    <property type="nucleotide sequence ID" value="NZ_JABACJ020000016.1"/>
</dbReference>
<feature type="transmembrane region" description="Helical" evidence="6">
    <location>
        <begin position="20"/>
        <end position="39"/>
    </location>
</feature>
<organism evidence="8 9">
    <name type="scientific">Faecalicatena faecalis</name>
    <dbReference type="NCBI Taxonomy" id="2726362"/>
    <lineage>
        <taxon>Bacteria</taxon>
        <taxon>Bacillati</taxon>
        <taxon>Bacillota</taxon>
        <taxon>Clostridia</taxon>
        <taxon>Lachnospirales</taxon>
        <taxon>Lachnospiraceae</taxon>
        <taxon>Faecalicatena</taxon>
    </lineage>
</organism>
<gene>
    <name evidence="8" type="ORF">HGO97_015525</name>
</gene>
<feature type="transmembrane region" description="Helical" evidence="6">
    <location>
        <begin position="317"/>
        <end position="344"/>
    </location>
</feature>
<feature type="transmembrane region" description="Helical" evidence="6">
    <location>
        <begin position="370"/>
        <end position="393"/>
    </location>
</feature>
<keyword evidence="5 6" id="KW-0472">Membrane</keyword>
<dbReference type="Pfam" id="PF02687">
    <property type="entry name" value="FtsX"/>
    <property type="match status" value="1"/>
</dbReference>
<feature type="domain" description="ABC3 transporter permease C-terminal" evidence="7">
    <location>
        <begin position="276"/>
        <end position="397"/>
    </location>
</feature>
<proteinExistence type="predicted"/>
<evidence type="ECO:0000256" key="4">
    <source>
        <dbReference type="ARBA" id="ARBA00022989"/>
    </source>
</evidence>
<evidence type="ECO:0000256" key="1">
    <source>
        <dbReference type="ARBA" id="ARBA00004651"/>
    </source>
</evidence>
<protein>
    <submittedName>
        <fullName evidence="8">ABC transporter permease</fullName>
    </submittedName>
</protein>
<dbReference type="InterPro" id="IPR003838">
    <property type="entry name" value="ABC3_permease_C"/>
</dbReference>
<keyword evidence="4 6" id="KW-1133">Transmembrane helix</keyword>
<keyword evidence="9" id="KW-1185">Reference proteome</keyword>
<keyword evidence="3 6" id="KW-0812">Transmembrane</keyword>
<sequence length="406" mass="44866">MTFYQLAFRYLERKKGKTVLLFMVLLLVNSMILSTVMILRATEDSKSAMQEKTKSKIVLDILKEEQRITEKEAGQIRALKEVAFVNRMARGTARPSGFQVLTNSDSAKEENRLVSLFSYDDPENDSAFAEERYRLTEGQYITSATGKGIVMNELLARQNGLKVGDMAGFETADGKTVTARITGLFRSGSEGKQESGTLSCARIENQIFIDNDTYRELSGDTGFEKMAVYVKSPEQLKTLETKLHTIMKEKAEMTASDTLYRQMKAPLEQITKVTRLMLVLTLLTGAVVVSLLLCMWMRTRQKEIAVLISLGREKAELILQVFLETLLVFLAAVCAACVLGNLLAGFLQSMLTGSAASDIVLKVSLEFCDVISLLGLGALLVMAAAVCSLIPVLRTNPKDTLSKMEG</sequence>
<evidence type="ECO:0000313" key="9">
    <source>
        <dbReference type="Proteomes" id="UP000723714"/>
    </source>
</evidence>
<dbReference type="EMBL" id="JABACJ020000016">
    <property type="protein sequence ID" value="MBU3877215.1"/>
    <property type="molecule type" value="Genomic_DNA"/>
</dbReference>
<evidence type="ECO:0000259" key="7">
    <source>
        <dbReference type="Pfam" id="PF02687"/>
    </source>
</evidence>
<dbReference type="PANTHER" id="PTHR30572">
    <property type="entry name" value="MEMBRANE COMPONENT OF TRANSPORTER-RELATED"/>
    <property type="match status" value="1"/>
</dbReference>
<evidence type="ECO:0000256" key="5">
    <source>
        <dbReference type="ARBA" id="ARBA00023136"/>
    </source>
</evidence>
<evidence type="ECO:0000313" key="8">
    <source>
        <dbReference type="EMBL" id="MBU3877215.1"/>
    </source>
</evidence>
<evidence type="ECO:0000256" key="6">
    <source>
        <dbReference type="SAM" id="Phobius"/>
    </source>
</evidence>
<evidence type="ECO:0000256" key="3">
    <source>
        <dbReference type="ARBA" id="ARBA00022692"/>
    </source>
</evidence>
<keyword evidence="2" id="KW-1003">Cell membrane</keyword>
<dbReference type="Proteomes" id="UP000723714">
    <property type="component" value="Unassembled WGS sequence"/>
</dbReference>
<accession>A0ABS6D6L6</accession>
<dbReference type="InterPro" id="IPR050250">
    <property type="entry name" value="Macrolide_Exporter_MacB"/>
</dbReference>
<comment type="caution">
    <text evidence="8">The sequence shown here is derived from an EMBL/GenBank/DDBJ whole genome shotgun (WGS) entry which is preliminary data.</text>
</comment>
<evidence type="ECO:0000256" key="2">
    <source>
        <dbReference type="ARBA" id="ARBA00022475"/>
    </source>
</evidence>
<comment type="subcellular location">
    <subcellularLocation>
        <location evidence="1">Cell membrane</location>
        <topology evidence="1">Multi-pass membrane protein</topology>
    </subcellularLocation>
</comment>
<feature type="transmembrane region" description="Helical" evidence="6">
    <location>
        <begin position="276"/>
        <end position="296"/>
    </location>
</feature>